<dbReference type="Pfam" id="PF20090">
    <property type="entry name" value="DUF6482"/>
    <property type="match status" value="1"/>
</dbReference>
<dbReference type="STRING" id="1674920.ACR52_01295"/>
<name>A0A0J8G400_9PSED</name>
<comment type="caution">
    <text evidence="1">The sequence shown here is derived from an EMBL/GenBank/DDBJ whole genome shotgun (WGS) entry which is preliminary data.</text>
</comment>
<sequence length="101" mass="11328">MNIQMLSELATKGEVRELELLSLEGGFYLARIRLDHVEITLVGDDGKPMRIGSTTHLRNLLQRVPPFPCVLVQHCVHDEMCGVREGPVDALRIPFSLNSSF</sequence>
<dbReference type="AlphaFoldDB" id="A0A0J8G400"/>
<protein>
    <submittedName>
        <fullName evidence="1">Metal ABC transporter ATPase</fullName>
    </submittedName>
</protein>
<dbReference type="EMBL" id="LFMW01000001">
    <property type="protein sequence ID" value="KMT57275.1"/>
    <property type="molecule type" value="Genomic_DNA"/>
</dbReference>
<keyword evidence="2" id="KW-1185">Reference proteome</keyword>
<dbReference type="Proteomes" id="UP000037551">
    <property type="component" value="Unassembled WGS sequence"/>
</dbReference>
<proteinExistence type="predicted"/>
<gene>
    <name evidence="1" type="ORF">ACR52_01295</name>
</gene>
<evidence type="ECO:0000313" key="2">
    <source>
        <dbReference type="Proteomes" id="UP000037551"/>
    </source>
</evidence>
<dbReference type="RefSeq" id="WP_048719621.1">
    <property type="nucleotide sequence ID" value="NZ_LFMW01000001.1"/>
</dbReference>
<organism evidence="1 2">
    <name type="scientific">Pseudomonas fildesensis</name>
    <dbReference type="NCBI Taxonomy" id="1674920"/>
    <lineage>
        <taxon>Bacteria</taxon>
        <taxon>Pseudomonadati</taxon>
        <taxon>Pseudomonadota</taxon>
        <taxon>Gammaproteobacteria</taxon>
        <taxon>Pseudomonadales</taxon>
        <taxon>Pseudomonadaceae</taxon>
        <taxon>Pseudomonas</taxon>
    </lineage>
</organism>
<dbReference type="InterPro" id="IPR045508">
    <property type="entry name" value="DUF6482"/>
</dbReference>
<dbReference type="PATRIC" id="fig|1674920.3.peg.258"/>
<evidence type="ECO:0000313" key="1">
    <source>
        <dbReference type="EMBL" id="KMT57275.1"/>
    </source>
</evidence>
<reference evidence="1 2" key="1">
    <citation type="submission" date="2015-06" db="EMBL/GenBank/DDBJ databases">
        <title>Draft genome sequence of an Antarctic Pseudomonas sp. strain KG01 with full potential for biotechnological applications.</title>
        <authorList>
            <person name="Pavlov M.S."/>
            <person name="Lira F."/>
            <person name="Martinez J.L."/>
            <person name="Marshall S.H."/>
        </authorList>
    </citation>
    <scope>NUCLEOTIDE SEQUENCE [LARGE SCALE GENOMIC DNA]</scope>
    <source>
        <strain evidence="1 2">KG01</strain>
    </source>
</reference>
<dbReference type="OrthoDB" id="7063376at2"/>
<accession>A0A0J8G400</accession>